<reference evidence="1" key="1">
    <citation type="journal article" date="2014" name="Front. Microbiol.">
        <title>High frequency of phylogenetically diverse reductive dehalogenase-homologous genes in deep subseafloor sedimentary metagenomes.</title>
        <authorList>
            <person name="Kawai M."/>
            <person name="Futagami T."/>
            <person name="Toyoda A."/>
            <person name="Takaki Y."/>
            <person name="Nishi S."/>
            <person name="Hori S."/>
            <person name="Arai W."/>
            <person name="Tsubouchi T."/>
            <person name="Morono Y."/>
            <person name="Uchiyama I."/>
            <person name="Ito T."/>
            <person name="Fujiyama A."/>
            <person name="Inagaki F."/>
            <person name="Takami H."/>
        </authorList>
    </citation>
    <scope>NUCLEOTIDE SEQUENCE</scope>
    <source>
        <strain evidence="1">Expedition CK06-06</strain>
    </source>
</reference>
<gene>
    <name evidence="1" type="ORF">S03H2_46924</name>
</gene>
<protein>
    <submittedName>
        <fullName evidence="1">Uncharacterized protein</fullName>
    </submittedName>
</protein>
<dbReference type="AlphaFoldDB" id="X1INF2"/>
<proteinExistence type="predicted"/>
<evidence type="ECO:0000313" key="1">
    <source>
        <dbReference type="EMBL" id="GAH67649.1"/>
    </source>
</evidence>
<sequence length="43" mass="5039">LPFEYYLSKFFMKNIKECLGGLKSKVAKLIRKMRTIETISPSE</sequence>
<dbReference type="EMBL" id="BARU01029500">
    <property type="protein sequence ID" value="GAH67649.1"/>
    <property type="molecule type" value="Genomic_DNA"/>
</dbReference>
<accession>X1INF2</accession>
<organism evidence="1">
    <name type="scientific">marine sediment metagenome</name>
    <dbReference type="NCBI Taxonomy" id="412755"/>
    <lineage>
        <taxon>unclassified sequences</taxon>
        <taxon>metagenomes</taxon>
        <taxon>ecological metagenomes</taxon>
    </lineage>
</organism>
<name>X1INF2_9ZZZZ</name>
<feature type="non-terminal residue" evidence="1">
    <location>
        <position position="1"/>
    </location>
</feature>
<comment type="caution">
    <text evidence="1">The sequence shown here is derived from an EMBL/GenBank/DDBJ whole genome shotgun (WGS) entry which is preliminary data.</text>
</comment>